<name>A0A5M9INS8_9PSED</name>
<dbReference type="Proteomes" id="UP000323425">
    <property type="component" value="Unassembled WGS sequence"/>
</dbReference>
<accession>A0A5M9INS8</accession>
<dbReference type="Pfam" id="PF11066">
    <property type="entry name" value="DUF2867"/>
    <property type="match status" value="1"/>
</dbReference>
<dbReference type="InterPro" id="IPR021295">
    <property type="entry name" value="DUF2867"/>
</dbReference>
<comment type="caution">
    <text evidence="1">The sequence shown here is derived from an EMBL/GenBank/DDBJ whole genome shotgun (WGS) entry which is preliminary data.</text>
</comment>
<organism evidence="1 2">
    <name type="scientific">Pseudomonas extremaustralis</name>
    <dbReference type="NCBI Taxonomy" id="359110"/>
    <lineage>
        <taxon>Bacteria</taxon>
        <taxon>Pseudomonadati</taxon>
        <taxon>Pseudomonadota</taxon>
        <taxon>Gammaproteobacteria</taxon>
        <taxon>Pseudomonadales</taxon>
        <taxon>Pseudomonadaceae</taxon>
        <taxon>Pseudomonas</taxon>
    </lineage>
</organism>
<evidence type="ECO:0008006" key="3">
    <source>
        <dbReference type="Google" id="ProtNLM"/>
    </source>
</evidence>
<protein>
    <recommendedName>
        <fullName evidence="3">DUF2867 domain-containing protein</fullName>
    </recommendedName>
</protein>
<dbReference type="AlphaFoldDB" id="A0A5M9INS8"/>
<evidence type="ECO:0000313" key="2">
    <source>
        <dbReference type="Proteomes" id="UP000323425"/>
    </source>
</evidence>
<evidence type="ECO:0000313" key="1">
    <source>
        <dbReference type="EMBL" id="KAA8557449.1"/>
    </source>
</evidence>
<proteinExistence type="predicted"/>
<sequence length="176" mass="19323">MKTPNAQIPPCASLVAEHHELGFLHSASAIIDTESTVFELYCLMTAATPAWLKGAFRLRDSISQHFHVEKIGGFSGVTPECVPTVGEKLDFFTIEALSAHKLVLTSRDTHLAVMVSIDTTLTQPRCLHITTSVKTFNTFGRLYMLPVAPVHGPIIKLLLSRLPLHSPIRSLGDRNP</sequence>
<dbReference type="RefSeq" id="WP_024072552.1">
    <property type="nucleotide sequence ID" value="NZ_JAVDSE010000002.1"/>
</dbReference>
<dbReference type="EMBL" id="VTFH01000002">
    <property type="protein sequence ID" value="KAA8557449.1"/>
    <property type="molecule type" value="Genomic_DNA"/>
</dbReference>
<gene>
    <name evidence="1" type="ORF">FX985_03788</name>
</gene>
<reference evidence="1 2" key="1">
    <citation type="journal article" date="2018" name="Plant Biotechnol. Rep.">
        <title>Diversity and antifungal activity of endophytic bacteria associated with Panax ginseng seedlings.</title>
        <authorList>
            <person name="Park J.M."/>
            <person name="Hong C.E."/>
            <person name="Jo S.H."/>
        </authorList>
    </citation>
    <scope>NUCLEOTIDE SEQUENCE [LARGE SCALE GENOMIC DNA]</scope>
    <source>
        <strain evidence="1 2">PgKB38</strain>
    </source>
</reference>